<dbReference type="UniPathway" id="UPA00196"/>
<evidence type="ECO:0000256" key="10">
    <source>
        <dbReference type="SAM" id="Phobius"/>
    </source>
</evidence>
<feature type="transmembrane region" description="Helical" evidence="10">
    <location>
        <begin position="256"/>
        <end position="273"/>
    </location>
</feature>
<comment type="similarity">
    <text evidence="3">Belongs to the PIGU family.</text>
</comment>
<feature type="compositionally biased region" description="Gly residues" evidence="9">
    <location>
        <begin position="489"/>
        <end position="503"/>
    </location>
</feature>
<dbReference type="OrthoDB" id="549017at2759"/>
<dbReference type="STRING" id="307507.A0A2V0NVC2"/>
<feature type="transmembrane region" description="Helical" evidence="10">
    <location>
        <begin position="174"/>
        <end position="194"/>
    </location>
</feature>
<dbReference type="FunCoup" id="A0A2V0NVC2">
    <property type="interactions" value="2052"/>
</dbReference>
<organism evidence="11 12">
    <name type="scientific">Raphidocelis subcapitata</name>
    <dbReference type="NCBI Taxonomy" id="307507"/>
    <lineage>
        <taxon>Eukaryota</taxon>
        <taxon>Viridiplantae</taxon>
        <taxon>Chlorophyta</taxon>
        <taxon>core chlorophytes</taxon>
        <taxon>Chlorophyceae</taxon>
        <taxon>CS clade</taxon>
        <taxon>Sphaeropleales</taxon>
        <taxon>Selenastraceae</taxon>
        <taxon>Raphidocelis</taxon>
    </lineage>
</organism>
<evidence type="ECO:0000256" key="5">
    <source>
        <dbReference type="ARBA" id="ARBA00022692"/>
    </source>
</evidence>
<evidence type="ECO:0000256" key="2">
    <source>
        <dbReference type="ARBA" id="ARBA00004687"/>
    </source>
</evidence>
<keyword evidence="5 10" id="KW-0812">Transmembrane</keyword>
<feature type="transmembrane region" description="Helical" evidence="10">
    <location>
        <begin position="352"/>
        <end position="370"/>
    </location>
</feature>
<evidence type="ECO:0000256" key="6">
    <source>
        <dbReference type="ARBA" id="ARBA00022824"/>
    </source>
</evidence>
<feature type="transmembrane region" description="Helical" evidence="10">
    <location>
        <begin position="451"/>
        <end position="475"/>
    </location>
</feature>
<feature type="region of interest" description="Disordered" evidence="9">
    <location>
        <begin position="218"/>
        <end position="238"/>
    </location>
</feature>
<dbReference type="PANTHER" id="PTHR13121:SF0">
    <property type="entry name" value="PHOSPHATIDYLINOSITOL GLYCAN ANCHOR BIOSYNTHESIS CLASS U PROTEIN"/>
    <property type="match status" value="1"/>
</dbReference>
<evidence type="ECO:0000256" key="9">
    <source>
        <dbReference type="SAM" id="MobiDB-lite"/>
    </source>
</evidence>
<comment type="subcellular location">
    <subcellularLocation>
        <location evidence="1">Endoplasmic reticulum membrane</location>
        <topology evidence="1">Multi-pass membrane protein</topology>
    </subcellularLocation>
</comment>
<dbReference type="EMBL" id="BDRX01000023">
    <property type="protein sequence ID" value="GBF91289.1"/>
    <property type="molecule type" value="Genomic_DNA"/>
</dbReference>
<evidence type="ECO:0000256" key="8">
    <source>
        <dbReference type="ARBA" id="ARBA00023136"/>
    </source>
</evidence>
<sequence length="509" mass="51512">MAPPQRQRPPPIGAAGWYAATALAARGALALLGAGGPLLWRPEVSTPLNSLLGVREGLRLLRLGLSPYAGAAVHAPPLVLALHAATAAAPLLYALPTIAADAAAALAIWRLAGLLCRGRSAAEAGMLLSPAALAAAYLWNPLTIASCVAGATTPLENAAVAVALLGGAARNAPLAAAGVAAGAYVGLHPLLLALPICLMMGRGPEDVTCAAEAEAVAAAGPGSSSGGGRGGPAGRRAAPRPIGAGAAAPPFDRARCGAFCAFLVAWCAALLVLSDAYLRAHPQAQCLPRVARWLRGGGGGSSSSSSGGGGGSGGACWLRATHGFALAVEDYTPNVGLFWYFLTELFDAFRPFFKFVLHSHALILAAPLALRFPRRPLFVAWALLLVSAAVRPYPSAADAAPWLALAPAALAPQLRRLRAALFLANAFVLLTVLGPAMWHQWIVVDAANPNFFYSITLLLGVFHVVVLVAGVLLTVRVEREEAGKPLEPAGGGGSGGGGGGGKGGGREAE</sequence>
<keyword evidence="4" id="KW-0337">GPI-anchor biosynthesis</keyword>
<dbReference type="GO" id="GO:0006506">
    <property type="term" value="P:GPI anchor biosynthetic process"/>
    <property type="evidence" value="ECO:0007669"/>
    <property type="project" value="UniProtKB-UniPathway"/>
</dbReference>
<name>A0A2V0NVC2_9CHLO</name>
<gene>
    <name evidence="11" type="ORF">Rsub_03609</name>
</gene>
<comment type="pathway">
    <text evidence="2">Glycolipid biosynthesis; glycosylphosphatidylinositol-anchor biosynthesis.</text>
</comment>
<dbReference type="InParanoid" id="A0A2V0NVC2"/>
<feature type="transmembrane region" description="Helical" evidence="10">
    <location>
        <begin position="15"/>
        <end position="40"/>
    </location>
</feature>
<evidence type="ECO:0000256" key="1">
    <source>
        <dbReference type="ARBA" id="ARBA00004477"/>
    </source>
</evidence>
<evidence type="ECO:0000313" key="12">
    <source>
        <dbReference type="Proteomes" id="UP000247498"/>
    </source>
</evidence>
<reference evidence="11 12" key="1">
    <citation type="journal article" date="2018" name="Sci. Rep.">
        <title>Raphidocelis subcapitata (=Pseudokirchneriella subcapitata) provides an insight into genome evolution and environmental adaptations in the Sphaeropleales.</title>
        <authorList>
            <person name="Suzuki S."/>
            <person name="Yamaguchi H."/>
            <person name="Nakajima N."/>
            <person name="Kawachi M."/>
        </authorList>
    </citation>
    <scope>NUCLEOTIDE SEQUENCE [LARGE SCALE GENOMIC DNA]</scope>
    <source>
        <strain evidence="11 12">NIES-35</strain>
    </source>
</reference>
<dbReference type="AlphaFoldDB" id="A0A2V0NVC2"/>
<evidence type="ECO:0000256" key="3">
    <source>
        <dbReference type="ARBA" id="ARBA00010026"/>
    </source>
</evidence>
<keyword evidence="7 10" id="KW-1133">Transmembrane helix</keyword>
<dbReference type="Pfam" id="PF06728">
    <property type="entry name" value="PIG-U"/>
    <property type="match status" value="2"/>
</dbReference>
<keyword evidence="8 10" id="KW-0472">Membrane</keyword>
<proteinExistence type="inferred from homology"/>
<comment type="caution">
    <text evidence="11">The sequence shown here is derived from an EMBL/GenBank/DDBJ whole genome shotgun (WGS) entry which is preliminary data.</text>
</comment>
<feature type="transmembrane region" description="Helical" evidence="10">
    <location>
        <begin position="421"/>
        <end position="439"/>
    </location>
</feature>
<evidence type="ECO:0000313" key="11">
    <source>
        <dbReference type="EMBL" id="GBF91289.1"/>
    </source>
</evidence>
<accession>A0A2V0NVC2</accession>
<dbReference type="PANTHER" id="PTHR13121">
    <property type="entry name" value="GPI TRANSAMIDASE COMPONENT PIG-U"/>
    <property type="match status" value="1"/>
</dbReference>
<evidence type="ECO:0000256" key="4">
    <source>
        <dbReference type="ARBA" id="ARBA00022502"/>
    </source>
</evidence>
<evidence type="ECO:0000256" key="7">
    <source>
        <dbReference type="ARBA" id="ARBA00022989"/>
    </source>
</evidence>
<feature type="region of interest" description="Disordered" evidence="9">
    <location>
        <begin position="484"/>
        <end position="509"/>
    </location>
</feature>
<keyword evidence="6" id="KW-0256">Endoplasmic reticulum</keyword>
<feature type="compositionally biased region" description="Gly residues" evidence="9">
    <location>
        <begin position="223"/>
        <end position="233"/>
    </location>
</feature>
<feature type="transmembrane region" description="Helical" evidence="10">
    <location>
        <begin position="91"/>
        <end position="109"/>
    </location>
</feature>
<keyword evidence="12" id="KW-1185">Reference proteome</keyword>
<dbReference type="GO" id="GO:0042765">
    <property type="term" value="C:GPI-anchor transamidase complex"/>
    <property type="evidence" value="ECO:0007669"/>
    <property type="project" value="InterPro"/>
</dbReference>
<protein>
    <submittedName>
        <fullName evidence="11">Phosphatidylinositol glycan anchor biosynthesis class U</fullName>
    </submittedName>
</protein>
<dbReference type="Proteomes" id="UP000247498">
    <property type="component" value="Unassembled WGS sequence"/>
</dbReference>
<dbReference type="GO" id="GO:0016255">
    <property type="term" value="P:attachment of GPI anchor to protein"/>
    <property type="evidence" value="ECO:0007669"/>
    <property type="project" value="InterPro"/>
</dbReference>
<dbReference type="InterPro" id="IPR009600">
    <property type="entry name" value="PIG-U"/>
</dbReference>